<evidence type="ECO:0000313" key="6">
    <source>
        <dbReference type="EMBL" id="CAI4001518.1"/>
    </source>
</evidence>
<proteinExistence type="inferred from homology"/>
<organism evidence="6">
    <name type="scientific">Cladocopium goreaui</name>
    <dbReference type="NCBI Taxonomy" id="2562237"/>
    <lineage>
        <taxon>Eukaryota</taxon>
        <taxon>Sar</taxon>
        <taxon>Alveolata</taxon>
        <taxon>Dinophyceae</taxon>
        <taxon>Suessiales</taxon>
        <taxon>Symbiodiniaceae</taxon>
        <taxon>Cladocopium</taxon>
    </lineage>
</organism>
<comment type="caution">
    <text evidence="6">The sequence shown here is derived from an EMBL/GenBank/DDBJ whole genome shotgun (WGS) entry which is preliminary data.</text>
</comment>
<dbReference type="PANTHER" id="PTHR46468:SF1">
    <property type="entry name" value="SENTRIN-SPECIFIC PROTEASE 8"/>
    <property type="match status" value="1"/>
</dbReference>
<keyword evidence="3" id="KW-0378">Hydrolase</keyword>
<evidence type="ECO:0000313" key="8">
    <source>
        <dbReference type="EMBL" id="CAL4788830.1"/>
    </source>
</evidence>
<keyword evidence="4" id="KW-0788">Thiol protease</keyword>
<keyword evidence="2 8" id="KW-0645">Protease</keyword>
<accession>A0A9P1D0W7</accession>
<dbReference type="InterPro" id="IPR044613">
    <property type="entry name" value="Nep1/2-like"/>
</dbReference>
<name>A0A9P1D0W7_9DINO</name>
<sequence>MALVSWKTARITRQGLALLERGEWLTDEVMTFWLEYFSTAAPPDGLGQPQDVLVMDPVLGNLIVFEEDPEDLKDLIDSLELTQKRLIVVPVPDRQDKGGRGKYEGVHWALLALARDGEELRGSYYDSMGTGNLHTAQLLAAKLAPKTEVRVAPAGKQQNACDCGVFALLFAEALCRDKDPKDVTQAQAEAARKHMASHIWRLAKP</sequence>
<dbReference type="InterPro" id="IPR003653">
    <property type="entry name" value="Peptidase_C48_C"/>
</dbReference>
<evidence type="ECO:0000313" key="9">
    <source>
        <dbReference type="Proteomes" id="UP001152797"/>
    </source>
</evidence>
<protein>
    <submittedName>
        <fullName evidence="8">Sentrin-specific protease 8</fullName>
    </submittedName>
</protein>
<evidence type="ECO:0000256" key="2">
    <source>
        <dbReference type="ARBA" id="ARBA00022670"/>
    </source>
</evidence>
<evidence type="ECO:0000259" key="5">
    <source>
        <dbReference type="PROSITE" id="PS50600"/>
    </source>
</evidence>
<evidence type="ECO:0000256" key="1">
    <source>
        <dbReference type="ARBA" id="ARBA00005234"/>
    </source>
</evidence>
<dbReference type="PANTHER" id="PTHR46468">
    <property type="entry name" value="SENTRIN-SPECIFIC PROTEASE 8"/>
    <property type="match status" value="1"/>
</dbReference>
<dbReference type="PROSITE" id="PS50600">
    <property type="entry name" value="ULP_PROTEASE"/>
    <property type="match status" value="1"/>
</dbReference>
<evidence type="ECO:0000313" key="7">
    <source>
        <dbReference type="EMBL" id="CAL1154893.1"/>
    </source>
</evidence>
<dbReference type="GO" id="GO:0019784">
    <property type="term" value="F:deNEDDylase activity"/>
    <property type="evidence" value="ECO:0007669"/>
    <property type="project" value="InterPro"/>
</dbReference>
<dbReference type="Pfam" id="PF02902">
    <property type="entry name" value="Peptidase_C48"/>
    <property type="match status" value="1"/>
</dbReference>
<dbReference type="AlphaFoldDB" id="A0A9P1D0W7"/>
<dbReference type="Proteomes" id="UP001152797">
    <property type="component" value="Unassembled WGS sequence"/>
</dbReference>
<dbReference type="GO" id="GO:0008234">
    <property type="term" value="F:cysteine-type peptidase activity"/>
    <property type="evidence" value="ECO:0007669"/>
    <property type="project" value="UniProtKB-KW"/>
</dbReference>
<gene>
    <name evidence="6" type="ORF">C1SCF055_LOCUS27560</name>
</gene>
<keyword evidence="9" id="KW-1185">Reference proteome</keyword>
<dbReference type="Gene3D" id="3.40.395.10">
    <property type="entry name" value="Adenoviral Proteinase, Chain A"/>
    <property type="match status" value="1"/>
</dbReference>
<comment type="similarity">
    <text evidence="1">Belongs to the peptidase C48 family.</text>
</comment>
<dbReference type="EMBL" id="CAMXCT010002954">
    <property type="protein sequence ID" value="CAI4001518.1"/>
    <property type="molecule type" value="Genomic_DNA"/>
</dbReference>
<dbReference type="OrthoDB" id="5065855at2759"/>
<evidence type="ECO:0000256" key="3">
    <source>
        <dbReference type="ARBA" id="ARBA00022801"/>
    </source>
</evidence>
<dbReference type="GO" id="GO:0006508">
    <property type="term" value="P:proteolysis"/>
    <property type="evidence" value="ECO:0007669"/>
    <property type="project" value="UniProtKB-KW"/>
</dbReference>
<dbReference type="GO" id="GO:0000338">
    <property type="term" value="P:protein deneddylation"/>
    <property type="evidence" value="ECO:0007669"/>
    <property type="project" value="TreeGrafter"/>
</dbReference>
<feature type="domain" description="Ubiquitin-like protease family profile" evidence="5">
    <location>
        <begin position="9"/>
        <end position="174"/>
    </location>
</feature>
<dbReference type="InterPro" id="IPR038765">
    <property type="entry name" value="Papain-like_cys_pep_sf"/>
</dbReference>
<reference evidence="6" key="1">
    <citation type="submission" date="2022-10" db="EMBL/GenBank/DDBJ databases">
        <authorList>
            <person name="Chen Y."/>
            <person name="Dougan E. K."/>
            <person name="Chan C."/>
            <person name="Rhodes N."/>
            <person name="Thang M."/>
        </authorList>
    </citation>
    <scope>NUCLEOTIDE SEQUENCE</scope>
</reference>
<dbReference type="EMBL" id="CAMXCT020002954">
    <property type="protein sequence ID" value="CAL1154893.1"/>
    <property type="molecule type" value="Genomic_DNA"/>
</dbReference>
<dbReference type="EMBL" id="CAMXCT030002954">
    <property type="protein sequence ID" value="CAL4788830.1"/>
    <property type="molecule type" value="Genomic_DNA"/>
</dbReference>
<dbReference type="SUPFAM" id="SSF54001">
    <property type="entry name" value="Cysteine proteinases"/>
    <property type="match status" value="1"/>
</dbReference>
<reference evidence="7" key="2">
    <citation type="submission" date="2024-04" db="EMBL/GenBank/DDBJ databases">
        <authorList>
            <person name="Chen Y."/>
            <person name="Shah S."/>
            <person name="Dougan E. K."/>
            <person name="Thang M."/>
            <person name="Chan C."/>
        </authorList>
    </citation>
    <scope>NUCLEOTIDE SEQUENCE [LARGE SCALE GENOMIC DNA]</scope>
</reference>
<evidence type="ECO:0000256" key="4">
    <source>
        <dbReference type="ARBA" id="ARBA00022807"/>
    </source>
</evidence>